<keyword evidence="6" id="KW-1185">Reference proteome</keyword>
<evidence type="ECO:0000313" key="6">
    <source>
        <dbReference type="Proteomes" id="UP000427281"/>
    </source>
</evidence>
<reference evidence="5 6" key="1">
    <citation type="submission" date="2019-09" db="EMBL/GenBank/DDBJ databases">
        <title>Gimesia benthica sp. nov., a novel bacterium isolated from deep-sea water of the Northwest Indian Ocean.</title>
        <authorList>
            <person name="Dai X."/>
        </authorList>
    </citation>
    <scope>NUCLEOTIDE SEQUENCE [LARGE SCALE GENOMIC DNA]</scope>
    <source>
        <strain evidence="5 6">E7</strain>
    </source>
</reference>
<gene>
    <name evidence="5" type="ORF">F1728_04740</name>
</gene>
<evidence type="ECO:0000256" key="4">
    <source>
        <dbReference type="RuleBase" id="RU000461"/>
    </source>
</evidence>
<dbReference type="PRINTS" id="PR00385">
    <property type="entry name" value="P450"/>
</dbReference>
<dbReference type="GO" id="GO:0005506">
    <property type="term" value="F:iron ion binding"/>
    <property type="evidence" value="ECO:0007669"/>
    <property type="project" value="InterPro"/>
</dbReference>
<dbReference type="Proteomes" id="UP000427281">
    <property type="component" value="Chromosome"/>
</dbReference>
<dbReference type="InterPro" id="IPR002401">
    <property type="entry name" value="Cyt_P450_E_grp-I"/>
</dbReference>
<dbReference type="Pfam" id="PF00067">
    <property type="entry name" value="p450"/>
    <property type="match status" value="1"/>
</dbReference>
<evidence type="ECO:0000256" key="1">
    <source>
        <dbReference type="ARBA" id="ARBA00001971"/>
    </source>
</evidence>
<dbReference type="InterPro" id="IPR036396">
    <property type="entry name" value="Cyt_P450_sf"/>
</dbReference>
<dbReference type="GO" id="GO:0004497">
    <property type="term" value="F:monooxygenase activity"/>
    <property type="evidence" value="ECO:0007669"/>
    <property type="project" value="UniProtKB-KW"/>
</dbReference>
<dbReference type="KEGG" id="gim:F1728_04740"/>
<evidence type="ECO:0000256" key="2">
    <source>
        <dbReference type="ARBA" id="ARBA00010617"/>
    </source>
</evidence>
<dbReference type="InterPro" id="IPR050121">
    <property type="entry name" value="Cytochrome_P450_monoxygenase"/>
</dbReference>
<proteinExistence type="inferred from homology"/>
<dbReference type="SUPFAM" id="SSF48264">
    <property type="entry name" value="Cytochrome P450"/>
    <property type="match status" value="1"/>
</dbReference>
<comment type="cofactor">
    <cofactor evidence="1 3">
        <name>heme</name>
        <dbReference type="ChEBI" id="CHEBI:30413"/>
    </cofactor>
</comment>
<keyword evidence="3 4" id="KW-0408">Iron</keyword>
<evidence type="ECO:0000256" key="3">
    <source>
        <dbReference type="PIRSR" id="PIRSR602401-1"/>
    </source>
</evidence>
<dbReference type="EMBL" id="CP043930">
    <property type="protein sequence ID" value="QGQ22041.1"/>
    <property type="molecule type" value="Genomic_DNA"/>
</dbReference>
<feature type="binding site" description="axial binding residue" evidence="3">
    <location>
        <position position="442"/>
    </location>
    <ligand>
        <name>heme</name>
        <dbReference type="ChEBI" id="CHEBI:30413"/>
    </ligand>
    <ligandPart>
        <name>Fe</name>
        <dbReference type="ChEBI" id="CHEBI:18248"/>
    </ligandPart>
</feature>
<dbReference type="Gene3D" id="1.10.630.10">
    <property type="entry name" value="Cytochrome P450"/>
    <property type="match status" value="1"/>
</dbReference>
<protein>
    <submittedName>
        <fullName evidence="5">Cytochrome P450</fullName>
    </submittedName>
</protein>
<dbReference type="PANTHER" id="PTHR24305:SF166">
    <property type="entry name" value="CYTOCHROME P450 12A4, MITOCHONDRIAL-RELATED"/>
    <property type="match status" value="1"/>
</dbReference>
<dbReference type="PRINTS" id="PR00463">
    <property type="entry name" value="EP450I"/>
</dbReference>
<dbReference type="PROSITE" id="PS00086">
    <property type="entry name" value="CYTOCHROME_P450"/>
    <property type="match status" value="1"/>
</dbReference>
<dbReference type="GO" id="GO:0020037">
    <property type="term" value="F:heme binding"/>
    <property type="evidence" value="ECO:0007669"/>
    <property type="project" value="InterPro"/>
</dbReference>
<dbReference type="GO" id="GO:0016705">
    <property type="term" value="F:oxidoreductase activity, acting on paired donors, with incorporation or reduction of molecular oxygen"/>
    <property type="evidence" value="ECO:0007669"/>
    <property type="project" value="InterPro"/>
</dbReference>
<keyword evidence="3 4" id="KW-0349">Heme</keyword>
<evidence type="ECO:0000313" key="5">
    <source>
        <dbReference type="EMBL" id="QGQ22041.1"/>
    </source>
</evidence>
<keyword evidence="4" id="KW-0560">Oxidoreductase</keyword>
<dbReference type="PANTHER" id="PTHR24305">
    <property type="entry name" value="CYTOCHROME P450"/>
    <property type="match status" value="1"/>
</dbReference>
<comment type="similarity">
    <text evidence="2 4">Belongs to the cytochrome P450 family.</text>
</comment>
<accession>A0A6I6AAH3</accession>
<sequence>MTFIRKDRHINLFALEGWVQSLIDTAAALQGLWYRFRDKTQRDTVLSAISDHPQVLKGFKALPWYTHFFRDPLSCCAEMHRTYGQIFAVGSPVPYRRKQRKFVVGFGPDNNRRILQDEKTFRLGSVGIRGPRDSGLNRIRVGFNVPQVNQQRSLRKTVFPAFQKHAVQEYQSDIVALTNELIGRWSDGQEVEIWEQMRTLSGNLSCRLLFGRESLEDSRALGESLQLFMQQSYVSPASLRLNLPGTPYRDLIRRGEEITATIQEMLDKRQASIAARSDVLEMMVRAYQGDSDSELIPDLIGPATFLFVASFETVANAMTWTLFLLAQHPIIMGELFDELHHVLAGDAPTIRQLDQLPLLDASIKEAMRILPPVPITYRVARKEAELGGVRVRPGDRVMCSQYVTHHMSDLFTEPNRFDPLRWFTIKPNTYEYFPFGAGPRSCLGYTLGMTIIKISLAMILQAFRLAVVPQSRIDRMVKLTLSPKSGIAMRVHQQDRKFAAVPVKGNIHEMVDFTRAESGKTGFPSIKYGKSNISKSVNTYGDAA</sequence>
<dbReference type="InterPro" id="IPR001128">
    <property type="entry name" value="Cyt_P450"/>
</dbReference>
<keyword evidence="4" id="KW-0503">Monooxygenase</keyword>
<name>A0A6I6AAH3_9PLAN</name>
<organism evidence="5 6">
    <name type="scientific">Gimesia benthica</name>
    <dbReference type="NCBI Taxonomy" id="2608982"/>
    <lineage>
        <taxon>Bacteria</taxon>
        <taxon>Pseudomonadati</taxon>
        <taxon>Planctomycetota</taxon>
        <taxon>Planctomycetia</taxon>
        <taxon>Planctomycetales</taxon>
        <taxon>Planctomycetaceae</taxon>
        <taxon>Gimesia</taxon>
    </lineage>
</organism>
<dbReference type="InterPro" id="IPR017972">
    <property type="entry name" value="Cyt_P450_CS"/>
</dbReference>
<keyword evidence="3 4" id="KW-0479">Metal-binding</keyword>
<dbReference type="AlphaFoldDB" id="A0A6I6AAH3"/>